<feature type="transmembrane region" description="Helical" evidence="1">
    <location>
        <begin position="116"/>
        <end position="133"/>
    </location>
</feature>
<dbReference type="RefSeq" id="WP_308425058.1">
    <property type="nucleotide sequence ID" value="NZ_BMPH01000009.1"/>
</dbReference>
<evidence type="ECO:0000256" key="1">
    <source>
        <dbReference type="SAM" id="Phobius"/>
    </source>
</evidence>
<dbReference type="Proteomes" id="UP001195422">
    <property type="component" value="Unassembled WGS sequence"/>
</dbReference>
<accession>A0ABS4XKI4</accession>
<evidence type="ECO:0008006" key="4">
    <source>
        <dbReference type="Google" id="ProtNLM"/>
    </source>
</evidence>
<dbReference type="EMBL" id="JAGIOJ010000001">
    <property type="protein sequence ID" value="MBP2397004.1"/>
    <property type="molecule type" value="Genomic_DNA"/>
</dbReference>
<organism evidence="2 3">
    <name type="scientific">Glutamicibacter protophormiae</name>
    <name type="common">Brevibacterium protophormiae</name>
    <dbReference type="NCBI Taxonomy" id="37930"/>
    <lineage>
        <taxon>Bacteria</taxon>
        <taxon>Bacillati</taxon>
        <taxon>Actinomycetota</taxon>
        <taxon>Actinomycetes</taxon>
        <taxon>Micrococcales</taxon>
        <taxon>Micrococcaceae</taxon>
        <taxon>Glutamicibacter</taxon>
    </lineage>
</organism>
<feature type="transmembrane region" description="Helical" evidence="1">
    <location>
        <begin position="72"/>
        <end position="95"/>
    </location>
</feature>
<protein>
    <recommendedName>
        <fullName evidence="4">Small multidrug efflux protein</fullName>
    </recommendedName>
</protein>
<keyword evidence="1" id="KW-0472">Membrane</keyword>
<gene>
    <name evidence="2" type="ORF">JOF39_000085</name>
</gene>
<sequence length="180" mass="19312">MGEIPHPRLEIARVPISPSQERLTMIDSLQDFVAVFPEPLQWLAVALVSAIPFVESYFGSAIGVLMGLPPAVGILAAVLGNGISMFLFVNSAHAVRSKVRQGKENGKPKYEKIHRAFDKFGIAGVSLVGQTMLPSQITSAALVSFGASKQKVIFWQVISIILWGVIFGTLAALGMPLLAK</sequence>
<comment type="caution">
    <text evidence="2">The sequence shown here is derived from an EMBL/GenBank/DDBJ whole genome shotgun (WGS) entry which is preliminary data.</text>
</comment>
<proteinExistence type="predicted"/>
<name>A0ABS4XKI4_GLUPR</name>
<evidence type="ECO:0000313" key="2">
    <source>
        <dbReference type="EMBL" id="MBP2397004.1"/>
    </source>
</evidence>
<keyword evidence="1" id="KW-1133">Transmembrane helix</keyword>
<feature type="transmembrane region" description="Helical" evidence="1">
    <location>
        <begin position="42"/>
        <end position="66"/>
    </location>
</feature>
<reference evidence="2 3" key="1">
    <citation type="submission" date="2021-03" db="EMBL/GenBank/DDBJ databases">
        <title>Sequencing the genomes of 1000 actinobacteria strains.</title>
        <authorList>
            <person name="Klenk H.-P."/>
        </authorList>
    </citation>
    <scope>NUCLEOTIDE SEQUENCE [LARGE SCALE GENOMIC DNA]</scope>
    <source>
        <strain evidence="2 3">DSM 20168</strain>
    </source>
</reference>
<keyword evidence="1" id="KW-0812">Transmembrane</keyword>
<feature type="transmembrane region" description="Helical" evidence="1">
    <location>
        <begin position="153"/>
        <end position="179"/>
    </location>
</feature>
<keyword evidence="3" id="KW-1185">Reference proteome</keyword>
<evidence type="ECO:0000313" key="3">
    <source>
        <dbReference type="Proteomes" id="UP001195422"/>
    </source>
</evidence>